<dbReference type="Proteomes" id="UP000475545">
    <property type="component" value="Unassembled WGS sequence"/>
</dbReference>
<keyword evidence="1" id="KW-0472">Membrane</keyword>
<keyword evidence="3" id="KW-1185">Reference proteome</keyword>
<sequence length="244" mass="25980">MTRALVVWPTPAPRLLVYTSAVVAGVAVLAWHAGAHHATPMARDGPPLTTLGVAVMWWTLMVIAMMFPLVADDAVRVCEAGLRSRRLPSLVAFLAGYLAVWVVIGALGISAASVLWPHGAPTAAVLAILLAAAAWQLTPVRRQTLTRCGGRPFVAVTGWRALGDCARHGLVSGRRCVITCGVAMLTMVLIHSLIVMVVVSAVLYTERRVGPNPDRRHNGVESFALVLLAGLVGWWSLRNVGPLP</sequence>
<reference evidence="2 3" key="1">
    <citation type="submission" date="2019-11" db="EMBL/GenBank/DDBJ databases">
        <title>Gordonia sp. nov., a novel actinobacterium isolated from mangrove soil in Hainan.</title>
        <authorList>
            <person name="Huang X."/>
            <person name="Xie Y."/>
            <person name="Chu X."/>
            <person name="Xiao K."/>
        </authorList>
    </citation>
    <scope>NUCLEOTIDE SEQUENCE [LARGE SCALE GENOMIC DNA]</scope>
    <source>
        <strain evidence="2 3">HNM0687</strain>
    </source>
</reference>
<feature type="transmembrane region" description="Helical" evidence="1">
    <location>
        <begin position="176"/>
        <end position="203"/>
    </location>
</feature>
<proteinExistence type="predicted"/>
<feature type="transmembrane region" description="Helical" evidence="1">
    <location>
        <begin position="90"/>
        <end position="112"/>
    </location>
</feature>
<feature type="transmembrane region" description="Helical" evidence="1">
    <location>
        <begin position="12"/>
        <end position="31"/>
    </location>
</feature>
<comment type="caution">
    <text evidence="2">The sequence shown here is derived from an EMBL/GenBank/DDBJ whole genome shotgun (WGS) entry which is preliminary data.</text>
</comment>
<feature type="transmembrane region" description="Helical" evidence="1">
    <location>
        <begin position="118"/>
        <end position="137"/>
    </location>
</feature>
<gene>
    <name evidence="2" type="ORF">GIY30_20870</name>
</gene>
<feature type="transmembrane region" description="Helical" evidence="1">
    <location>
        <begin position="51"/>
        <end position="70"/>
    </location>
</feature>
<dbReference type="EMBL" id="WMBR01000006">
    <property type="protein sequence ID" value="MXP23794.1"/>
    <property type="molecule type" value="Genomic_DNA"/>
</dbReference>
<dbReference type="Pfam" id="PF09948">
    <property type="entry name" value="PpoB2"/>
    <property type="match status" value="1"/>
</dbReference>
<dbReference type="AlphaFoldDB" id="A0A6L7GUT3"/>
<keyword evidence="1" id="KW-1133">Transmembrane helix</keyword>
<dbReference type="InterPro" id="IPR018688">
    <property type="entry name" value="PpoB2-like"/>
</dbReference>
<name>A0A6L7GUT3_9ACTN</name>
<evidence type="ECO:0000256" key="1">
    <source>
        <dbReference type="SAM" id="Phobius"/>
    </source>
</evidence>
<dbReference type="RefSeq" id="WP_160903970.1">
    <property type="nucleotide sequence ID" value="NZ_CP102850.1"/>
</dbReference>
<organism evidence="2 3">
    <name type="scientific">Gordonia mangrovi</name>
    <dbReference type="NCBI Taxonomy" id="2665643"/>
    <lineage>
        <taxon>Bacteria</taxon>
        <taxon>Bacillati</taxon>
        <taxon>Actinomycetota</taxon>
        <taxon>Actinomycetes</taxon>
        <taxon>Mycobacteriales</taxon>
        <taxon>Gordoniaceae</taxon>
        <taxon>Gordonia</taxon>
    </lineage>
</organism>
<feature type="transmembrane region" description="Helical" evidence="1">
    <location>
        <begin position="223"/>
        <end position="241"/>
    </location>
</feature>
<accession>A0A6L7GUT3</accession>
<evidence type="ECO:0000313" key="2">
    <source>
        <dbReference type="EMBL" id="MXP23794.1"/>
    </source>
</evidence>
<evidence type="ECO:0000313" key="3">
    <source>
        <dbReference type="Proteomes" id="UP000475545"/>
    </source>
</evidence>
<protein>
    <recommendedName>
        <fullName evidence="4">DUF2182 domain-containing protein</fullName>
    </recommendedName>
</protein>
<keyword evidence="1" id="KW-0812">Transmembrane</keyword>
<evidence type="ECO:0008006" key="4">
    <source>
        <dbReference type="Google" id="ProtNLM"/>
    </source>
</evidence>